<gene>
    <name evidence="10" type="primary">malP</name>
    <name evidence="10" type="ORF">BWY43_00782</name>
</gene>
<dbReference type="NCBIfam" id="TIGR02094">
    <property type="entry name" value="more_P_ylases"/>
    <property type="match status" value="2"/>
</dbReference>
<dbReference type="PANTHER" id="PTHR42655">
    <property type="entry name" value="GLYCOGEN PHOSPHORYLASE"/>
    <property type="match status" value="1"/>
</dbReference>
<evidence type="ECO:0000256" key="1">
    <source>
        <dbReference type="ARBA" id="ARBA00001275"/>
    </source>
</evidence>
<dbReference type="PANTHER" id="PTHR42655:SF1">
    <property type="entry name" value="GLYCOGEN PHOSPHORYLASE"/>
    <property type="match status" value="1"/>
</dbReference>
<dbReference type="Gene3D" id="3.40.50.2000">
    <property type="entry name" value="Glycogen Phosphorylase B"/>
    <property type="match status" value="3"/>
</dbReference>
<dbReference type="InterPro" id="IPR000811">
    <property type="entry name" value="Glyco_trans_35"/>
</dbReference>
<dbReference type="InterPro" id="IPR052182">
    <property type="entry name" value="Glycogen/Maltodextrin_Phosph"/>
</dbReference>
<reference evidence="10" key="1">
    <citation type="submission" date="2017-02" db="EMBL/GenBank/DDBJ databases">
        <title>Delving into the versatile metabolic prowess of the omnipresent phylum Bacteroidetes.</title>
        <authorList>
            <person name="Nobu M.K."/>
            <person name="Mei R."/>
            <person name="Narihiro T."/>
            <person name="Kuroda K."/>
            <person name="Liu W.-T."/>
        </authorList>
    </citation>
    <scope>NUCLEOTIDE SEQUENCE</scope>
    <source>
        <strain evidence="10">ADurb.Bin280</strain>
    </source>
</reference>
<evidence type="ECO:0000256" key="9">
    <source>
        <dbReference type="ARBA" id="ARBA00025174"/>
    </source>
</evidence>
<name>A0A1V5SCU0_9BACT</name>
<dbReference type="Pfam" id="PF00343">
    <property type="entry name" value="Phosphorylase"/>
    <property type="match status" value="1"/>
</dbReference>
<evidence type="ECO:0000256" key="4">
    <source>
        <dbReference type="ARBA" id="ARBA00012591"/>
    </source>
</evidence>
<evidence type="ECO:0000256" key="6">
    <source>
        <dbReference type="ARBA" id="ARBA00022679"/>
    </source>
</evidence>
<comment type="cofactor">
    <cofactor evidence="2">
        <name>pyridoxal 5'-phosphate</name>
        <dbReference type="ChEBI" id="CHEBI:597326"/>
    </cofactor>
</comment>
<dbReference type="Proteomes" id="UP000485367">
    <property type="component" value="Unassembled WGS sequence"/>
</dbReference>
<sequence>MEGGDFFTSFRDSDEYQSFCDHPVAYFCAEFALESDFPIYAGGLGVLAGDLMKEAFDRKFPMLGIGLYYYVGYRYGSDDVKNGATELALKNPEDHGLEPVCGPDGKRIIVSLPSEGRNIKIAAWKYQKDTAPVYLLDTNLEENDLEDRKISWFLYTNDKKARIKQQMILGIGGYRFIKALGVLPSFYHLNEGNSAFLAYEIAREKAEEQGINFIQAQELVKSKVVFTNHTLVPAGNDVFENELFSMILSNYSDEIGVPLSDLIAQGEILGANAFSMTRFALRSSGKINAVSKLHGEYAAKTWPNYPIVPITNGIHIPTWDLSKDGEVVKKHDENKKILLNFVEEKTGQKWDQGDLVIGWGRRVVKYKRPLALIDDPDAFTSLSKNGKSVRAIFSGRPHPNDVEGNEIVKIIKKLADDKLKDRIVFLEGYDIELAQKMVSGSDVWLNTPYVGFEACGTSGMKAALNGTLLLSTDDGWMAEVDFDRIGWSIPSNRVSNNLINILSNQVIPQFFDQKDVWQQRMAQAREFIKSEFSASRMLREYIEKHYLD</sequence>
<dbReference type="PROSITE" id="PS00102">
    <property type="entry name" value="PHOSPHORYLASE"/>
    <property type="match status" value="1"/>
</dbReference>
<protein>
    <recommendedName>
        <fullName evidence="4">glycogen phosphorylase</fullName>
        <ecNumber evidence="4">2.4.1.1</ecNumber>
    </recommendedName>
</protein>
<keyword evidence="5 10" id="KW-0328">Glycosyltransferase</keyword>
<dbReference type="GO" id="GO:0030170">
    <property type="term" value="F:pyridoxal phosphate binding"/>
    <property type="evidence" value="ECO:0007669"/>
    <property type="project" value="InterPro"/>
</dbReference>
<dbReference type="EMBL" id="MWBO01000060">
    <property type="protein sequence ID" value="OQA51852.1"/>
    <property type="molecule type" value="Genomic_DNA"/>
</dbReference>
<dbReference type="GO" id="GO:0005975">
    <property type="term" value="P:carbohydrate metabolic process"/>
    <property type="evidence" value="ECO:0007669"/>
    <property type="project" value="InterPro"/>
</dbReference>
<keyword evidence="7" id="KW-0663">Pyridoxal phosphate</keyword>
<proteinExistence type="inferred from homology"/>
<dbReference type="AlphaFoldDB" id="A0A1V5SCU0"/>
<evidence type="ECO:0000256" key="8">
    <source>
        <dbReference type="ARBA" id="ARBA00023277"/>
    </source>
</evidence>
<dbReference type="EC" id="2.4.1.1" evidence="4"/>
<comment type="caution">
    <text evidence="10">The sequence shown here is derived from an EMBL/GenBank/DDBJ whole genome shotgun (WGS) entry which is preliminary data.</text>
</comment>
<evidence type="ECO:0000313" key="10">
    <source>
        <dbReference type="EMBL" id="OQA51852.1"/>
    </source>
</evidence>
<evidence type="ECO:0000256" key="2">
    <source>
        <dbReference type="ARBA" id="ARBA00001933"/>
    </source>
</evidence>
<comment type="catalytic activity">
    <reaction evidence="1">
        <text>[(1-&gt;4)-alpha-D-glucosyl](n) + phosphate = [(1-&gt;4)-alpha-D-glucosyl](n-1) + alpha-D-glucose 1-phosphate</text>
        <dbReference type="Rhea" id="RHEA:41732"/>
        <dbReference type="Rhea" id="RHEA-COMP:9584"/>
        <dbReference type="Rhea" id="RHEA-COMP:9586"/>
        <dbReference type="ChEBI" id="CHEBI:15444"/>
        <dbReference type="ChEBI" id="CHEBI:43474"/>
        <dbReference type="ChEBI" id="CHEBI:58601"/>
        <dbReference type="EC" id="2.4.1.1"/>
    </reaction>
</comment>
<dbReference type="InterPro" id="IPR035090">
    <property type="entry name" value="Pyridoxal_P_attach_site"/>
</dbReference>
<comment type="similarity">
    <text evidence="3">Belongs to the glycogen phosphorylase family.</text>
</comment>
<evidence type="ECO:0000256" key="3">
    <source>
        <dbReference type="ARBA" id="ARBA00006047"/>
    </source>
</evidence>
<evidence type="ECO:0000256" key="7">
    <source>
        <dbReference type="ARBA" id="ARBA00022898"/>
    </source>
</evidence>
<organism evidence="10">
    <name type="scientific">candidate division WS2 bacterium ADurb.Bin280</name>
    <dbReference type="NCBI Taxonomy" id="1852829"/>
    <lineage>
        <taxon>Bacteria</taxon>
        <taxon>candidate division WS2</taxon>
    </lineage>
</organism>
<dbReference type="InterPro" id="IPR011834">
    <property type="entry name" value="Agluc_phsphrylas"/>
</dbReference>
<dbReference type="SUPFAM" id="SSF53756">
    <property type="entry name" value="UDP-Glycosyltransferase/glycogen phosphorylase"/>
    <property type="match status" value="1"/>
</dbReference>
<keyword evidence="6 10" id="KW-0808">Transferase</keyword>
<evidence type="ECO:0000256" key="5">
    <source>
        <dbReference type="ARBA" id="ARBA00022676"/>
    </source>
</evidence>
<keyword evidence="8" id="KW-0119">Carbohydrate metabolism</keyword>
<dbReference type="GO" id="GO:0008184">
    <property type="term" value="F:glycogen phosphorylase activity"/>
    <property type="evidence" value="ECO:0007669"/>
    <property type="project" value="InterPro"/>
</dbReference>
<comment type="function">
    <text evidence="9">Phosphorylase is an important allosteric enzyme in carbohydrate metabolism. Enzymes from different sources differ in their regulatory mechanisms and in their natural substrates. However, all known phosphorylases share catalytic and structural properties.</text>
</comment>
<accession>A0A1V5SCU0</accession>